<dbReference type="PANTHER" id="PTHR48050">
    <property type="entry name" value="STEROL 3-BETA-GLUCOSYLTRANSFERASE"/>
    <property type="match status" value="1"/>
</dbReference>
<dbReference type="PANTHER" id="PTHR48050:SF13">
    <property type="entry name" value="STEROL 3-BETA-GLUCOSYLTRANSFERASE UGT80A2"/>
    <property type="match status" value="1"/>
</dbReference>
<name>A0ABP7S6C4_9ACTN</name>
<keyword evidence="3" id="KW-0808">Transferase</keyword>
<organism evidence="6 7">
    <name type="scientific">Streptomyces marokkonensis</name>
    <dbReference type="NCBI Taxonomy" id="324855"/>
    <lineage>
        <taxon>Bacteria</taxon>
        <taxon>Bacillati</taxon>
        <taxon>Actinomycetota</taxon>
        <taxon>Actinomycetes</taxon>
        <taxon>Kitasatosporales</taxon>
        <taxon>Streptomycetaceae</taxon>
        <taxon>Streptomyces</taxon>
    </lineage>
</organism>
<dbReference type="SUPFAM" id="SSF53756">
    <property type="entry name" value="UDP-Glycosyltransferase/glycogen phosphorylase"/>
    <property type="match status" value="1"/>
</dbReference>
<evidence type="ECO:0000256" key="3">
    <source>
        <dbReference type="ARBA" id="ARBA00022679"/>
    </source>
</evidence>
<evidence type="ECO:0000259" key="4">
    <source>
        <dbReference type="Pfam" id="PF06722"/>
    </source>
</evidence>
<proteinExistence type="inferred from homology"/>
<evidence type="ECO:0000256" key="2">
    <source>
        <dbReference type="ARBA" id="ARBA00022676"/>
    </source>
</evidence>
<dbReference type="Pfam" id="PF06722">
    <property type="entry name" value="EryCIII-like_C"/>
    <property type="match status" value="1"/>
</dbReference>
<dbReference type="InterPro" id="IPR002213">
    <property type="entry name" value="UDP_glucos_trans"/>
</dbReference>
<evidence type="ECO:0000313" key="6">
    <source>
        <dbReference type="EMBL" id="GAA4007216.1"/>
    </source>
</evidence>
<dbReference type="InterPro" id="IPR010610">
    <property type="entry name" value="EryCIII-like_C"/>
</dbReference>
<dbReference type="Pfam" id="PF21036">
    <property type="entry name" value="EryCIII-like_N"/>
    <property type="match status" value="1"/>
</dbReference>
<accession>A0ABP7S6C4</accession>
<dbReference type="InterPro" id="IPR050426">
    <property type="entry name" value="Glycosyltransferase_28"/>
</dbReference>
<feature type="domain" description="Erythromycin biosynthesis protein CIII-like C-terminal" evidence="4">
    <location>
        <begin position="250"/>
        <end position="393"/>
    </location>
</feature>
<dbReference type="Proteomes" id="UP001500034">
    <property type="component" value="Unassembled WGS sequence"/>
</dbReference>
<dbReference type="RefSeq" id="WP_345596718.1">
    <property type="nucleotide sequence ID" value="NZ_BAABCQ010000183.1"/>
</dbReference>
<dbReference type="EMBL" id="BAABCQ010000183">
    <property type="protein sequence ID" value="GAA4007216.1"/>
    <property type="molecule type" value="Genomic_DNA"/>
</dbReference>
<dbReference type="InterPro" id="IPR048284">
    <property type="entry name" value="EryCIII-like_N"/>
</dbReference>
<sequence>MRFLFTTFAWSSHYYPMVPLGWGLQAAGHEVRVASTPSLVDAVVTTGLPAVAVGKDIDLVGRAGSGKLHDHERWPTDRDKLSGVQQDLVKRMAHTMIEVADAMADDLVTFARSWQPDLIVHESITFAAPVAAEVLGVPTVTHAVGMPRTPGMLVRKDGPPLSPAYVRLYQKFGVAPRTAPSAWIDPCPPSMRVPGETTAPRLPVRYVPYNAPGAMPTWLIEPPTRPRVCITWGTSTVRMIGDAVIGLLSQVVEAVSGLGVDVVLTVSAATRAALGTVPDGVRVAESLPLHLLLPSCRAIVHQGGVGTALTAGVYGVPQLTVTQFADQMAVGDVLAASGAGQHLLHDEATVERITSHVVGLLDDQECLKAAKLLQREIVSQPAPAALVPRLVELAGRRASARA</sequence>
<keyword evidence="7" id="KW-1185">Reference proteome</keyword>
<dbReference type="Gene3D" id="3.40.50.2000">
    <property type="entry name" value="Glycogen Phosphorylase B"/>
    <property type="match status" value="2"/>
</dbReference>
<comment type="similarity">
    <text evidence="1">Belongs to the glycosyltransferase 28 family.</text>
</comment>
<feature type="domain" description="Erythromycin biosynthesis protein CIII-like N-terminal" evidence="5">
    <location>
        <begin position="22"/>
        <end position="233"/>
    </location>
</feature>
<evidence type="ECO:0000313" key="7">
    <source>
        <dbReference type="Proteomes" id="UP001500034"/>
    </source>
</evidence>
<evidence type="ECO:0000256" key="1">
    <source>
        <dbReference type="ARBA" id="ARBA00006962"/>
    </source>
</evidence>
<gene>
    <name evidence="6" type="ORF">GCM10022384_61640</name>
</gene>
<keyword evidence="2" id="KW-0328">Glycosyltransferase</keyword>
<protein>
    <submittedName>
        <fullName evidence="6">DUF1205 domain-containing protein</fullName>
    </submittedName>
</protein>
<dbReference type="CDD" id="cd03784">
    <property type="entry name" value="GT1_Gtf-like"/>
    <property type="match status" value="1"/>
</dbReference>
<reference evidence="7" key="1">
    <citation type="journal article" date="2019" name="Int. J. Syst. Evol. Microbiol.">
        <title>The Global Catalogue of Microorganisms (GCM) 10K type strain sequencing project: providing services to taxonomists for standard genome sequencing and annotation.</title>
        <authorList>
            <consortium name="The Broad Institute Genomics Platform"/>
            <consortium name="The Broad Institute Genome Sequencing Center for Infectious Disease"/>
            <person name="Wu L."/>
            <person name="Ma J."/>
        </authorList>
    </citation>
    <scope>NUCLEOTIDE SEQUENCE [LARGE SCALE GENOMIC DNA]</scope>
    <source>
        <strain evidence="7">JCM 17027</strain>
    </source>
</reference>
<evidence type="ECO:0000259" key="5">
    <source>
        <dbReference type="Pfam" id="PF21036"/>
    </source>
</evidence>
<comment type="caution">
    <text evidence="6">The sequence shown here is derived from an EMBL/GenBank/DDBJ whole genome shotgun (WGS) entry which is preliminary data.</text>
</comment>